<gene>
    <name evidence="1" type="ORF">SDC9_129196</name>
</gene>
<comment type="caution">
    <text evidence="1">The sequence shown here is derived from an EMBL/GenBank/DDBJ whole genome shotgun (WGS) entry which is preliminary data.</text>
</comment>
<accession>A0A645CYZ0</accession>
<dbReference type="EMBL" id="VSSQ01031302">
    <property type="protein sequence ID" value="MPM82137.1"/>
    <property type="molecule type" value="Genomic_DNA"/>
</dbReference>
<dbReference type="AlphaFoldDB" id="A0A645CYZ0"/>
<sequence length="81" mass="9049">MERRADVDIRRPIGKIGFKHGRTVGIVLDILRPNHRHRVEVDALQEAIVRAKIAVFTECGDAGLIAEPVFIVRRVVAVRVG</sequence>
<name>A0A645CYZ0_9ZZZZ</name>
<reference evidence="1" key="1">
    <citation type="submission" date="2019-08" db="EMBL/GenBank/DDBJ databases">
        <authorList>
            <person name="Kucharzyk K."/>
            <person name="Murdoch R.W."/>
            <person name="Higgins S."/>
            <person name="Loffler F."/>
        </authorList>
    </citation>
    <scope>NUCLEOTIDE SEQUENCE</scope>
</reference>
<evidence type="ECO:0000313" key="1">
    <source>
        <dbReference type="EMBL" id="MPM82137.1"/>
    </source>
</evidence>
<proteinExistence type="predicted"/>
<organism evidence="1">
    <name type="scientific">bioreactor metagenome</name>
    <dbReference type="NCBI Taxonomy" id="1076179"/>
    <lineage>
        <taxon>unclassified sequences</taxon>
        <taxon>metagenomes</taxon>
        <taxon>ecological metagenomes</taxon>
    </lineage>
</organism>
<protein>
    <submittedName>
        <fullName evidence="1">Uncharacterized protein</fullName>
    </submittedName>
</protein>